<dbReference type="Pfam" id="PF00126">
    <property type="entry name" value="HTH_1"/>
    <property type="match status" value="1"/>
</dbReference>
<comment type="similarity">
    <text evidence="1">Belongs to the LysR transcriptional regulatory family.</text>
</comment>
<keyword evidence="4" id="KW-0804">Transcription</keyword>
<dbReference type="InterPro" id="IPR005119">
    <property type="entry name" value="LysR_subst-bd"/>
</dbReference>
<dbReference type="Gene3D" id="3.40.190.10">
    <property type="entry name" value="Periplasmic binding protein-like II"/>
    <property type="match status" value="2"/>
</dbReference>
<reference evidence="6" key="1">
    <citation type="submission" date="2022-05" db="EMBL/GenBank/DDBJ databases">
        <title>Schlegelella sp. nov., isolated from mangrove soil.</title>
        <authorList>
            <person name="Liu Y."/>
            <person name="Ge X."/>
            <person name="Liu W."/>
        </authorList>
    </citation>
    <scope>NUCLEOTIDE SEQUENCE</scope>
    <source>
        <strain evidence="6">S2-27</strain>
    </source>
</reference>
<evidence type="ECO:0000256" key="1">
    <source>
        <dbReference type="ARBA" id="ARBA00009437"/>
    </source>
</evidence>
<gene>
    <name evidence="6" type="ORF">M8A51_16930</name>
</gene>
<accession>A0ABT0YSA6</accession>
<protein>
    <submittedName>
        <fullName evidence="6">LysR substrate-binding domain-containing protein</fullName>
    </submittedName>
</protein>
<comment type="caution">
    <text evidence="6">The sequence shown here is derived from an EMBL/GenBank/DDBJ whole genome shotgun (WGS) entry which is preliminary data.</text>
</comment>
<keyword evidence="7" id="KW-1185">Reference proteome</keyword>
<dbReference type="Gene3D" id="1.10.10.10">
    <property type="entry name" value="Winged helix-like DNA-binding domain superfamily/Winged helix DNA-binding domain"/>
    <property type="match status" value="1"/>
</dbReference>
<dbReference type="PROSITE" id="PS50931">
    <property type="entry name" value="HTH_LYSR"/>
    <property type="match status" value="1"/>
</dbReference>
<proteinExistence type="inferred from homology"/>
<dbReference type="PANTHER" id="PTHR30118">
    <property type="entry name" value="HTH-TYPE TRANSCRIPTIONAL REGULATOR LEUO-RELATED"/>
    <property type="match status" value="1"/>
</dbReference>
<name>A0ABT0YSA6_9BURK</name>
<dbReference type="EMBL" id="JAMKFE010000010">
    <property type="protein sequence ID" value="MCM5681214.1"/>
    <property type="molecule type" value="Genomic_DNA"/>
</dbReference>
<dbReference type="InterPro" id="IPR036388">
    <property type="entry name" value="WH-like_DNA-bd_sf"/>
</dbReference>
<sequence length="310" mass="33872">MNLRALDLNLLVVLHALLEEGHVTRAARRLGLSQPATSSALERCRHVFSDMLLEKVGSRMQLTPKAQALRDPLARALEAVHAVVDVRPRELRELQQVVRLSMADHPAVMLLGALHAELQAGAPRLDLVVLPWRGAADALQRLEGGEADLAVSVFPALPPQFTRVELLREQYVVAMRAGHPGVRRFGLDAWLAYPHVLVSGQAHTRGVLDEALAERGLTRRVGTVVPNFMMVEPLLLASDLVAMLPSRSAAAGSAGKRLAVFDPPLPVPGFALHLAWHARREADPATRHVASLVQRLLPALPVARSRRQRV</sequence>
<feature type="domain" description="HTH lysR-type" evidence="5">
    <location>
        <begin position="6"/>
        <end position="63"/>
    </location>
</feature>
<dbReference type="CDD" id="cd08417">
    <property type="entry name" value="PBP2_Nitroaromatics_like"/>
    <property type="match status" value="1"/>
</dbReference>
<keyword evidence="2" id="KW-0805">Transcription regulation</keyword>
<evidence type="ECO:0000259" key="5">
    <source>
        <dbReference type="PROSITE" id="PS50931"/>
    </source>
</evidence>
<dbReference type="Proteomes" id="UP001165541">
    <property type="component" value="Unassembled WGS sequence"/>
</dbReference>
<keyword evidence="3" id="KW-0238">DNA-binding</keyword>
<evidence type="ECO:0000313" key="6">
    <source>
        <dbReference type="EMBL" id="MCM5681214.1"/>
    </source>
</evidence>
<dbReference type="SUPFAM" id="SSF53850">
    <property type="entry name" value="Periplasmic binding protein-like II"/>
    <property type="match status" value="1"/>
</dbReference>
<dbReference type="SUPFAM" id="SSF46785">
    <property type="entry name" value="Winged helix' DNA-binding domain"/>
    <property type="match status" value="1"/>
</dbReference>
<dbReference type="PANTHER" id="PTHR30118:SF15">
    <property type="entry name" value="TRANSCRIPTIONAL REGULATORY PROTEIN"/>
    <property type="match status" value="1"/>
</dbReference>
<dbReference type="Pfam" id="PF03466">
    <property type="entry name" value="LysR_substrate"/>
    <property type="match status" value="1"/>
</dbReference>
<dbReference type="InterPro" id="IPR000847">
    <property type="entry name" value="LysR_HTH_N"/>
</dbReference>
<dbReference type="InterPro" id="IPR050389">
    <property type="entry name" value="LysR-type_TF"/>
</dbReference>
<dbReference type="InterPro" id="IPR036390">
    <property type="entry name" value="WH_DNA-bd_sf"/>
</dbReference>
<organism evidence="6 7">
    <name type="scientific">Caldimonas mangrovi</name>
    <dbReference type="NCBI Taxonomy" id="2944811"/>
    <lineage>
        <taxon>Bacteria</taxon>
        <taxon>Pseudomonadati</taxon>
        <taxon>Pseudomonadota</taxon>
        <taxon>Betaproteobacteria</taxon>
        <taxon>Burkholderiales</taxon>
        <taxon>Sphaerotilaceae</taxon>
        <taxon>Caldimonas</taxon>
    </lineage>
</organism>
<dbReference type="InterPro" id="IPR037402">
    <property type="entry name" value="YidZ_PBP2"/>
</dbReference>
<evidence type="ECO:0000313" key="7">
    <source>
        <dbReference type="Proteomes" id="UP001165541"/>
    </source>
</evidence>
<evidence type="ECO:0000256" key="3">
    <source>
        <dbReference type="ARBA" id="ARBA00023125"/>
    </source>
</evidence>
<dbReference type="RefSeq" id="WP_251779693.1">
    <property type="nucleotide sequence ID" value="NZ_JAMKFE010000010.1"/>
</dbReference>
<evidence type="ECO:0000256" key="2">
    <source>
        <dbReference type="ARBA" id="ARBA00023015"/>
    </source>
</evidence>
<evidence type="ECO:0000256" key="4">
    <source>
        <dbReference type="ARBA" id="ARBA00023163"/>
    </source>
</evidence>